<dbReference type="SUPFAM" id="SSF56672">
    <property type="entry name" value="DNA/RNA polymerases"/>
    <property type="match status" value="1"/>
</dbReference>
<proteinExistence type="predicted"/>
<keyword evidence="2" id="KW-1185">Reference proteome</keyword>
<reference evidence="1 2" key="1">
    <citation type="submission" date="2008-07" db="EMBL/GenBank/DDBJ databases">
        <authorList>
            <person name="El-Sayed N."/>
            <person name="Caler E."/>
            <person name="Inman J."/>
            <person name="Amedeo P."/>
            <person name="Hass B."/>
            <person name="Wortman J."/>
        </authorList>
    </citation>
    <scope>NUCLEOTIDE SEQUENCE [LARGE SCALE GENOMIC DNA]</scope>
    <source>
        <strain evidence="2">ATCC 50983 / TXsc</strain>
    </source>
</reference>
<dbReference type="RefSeq" id="XP_002779188.1">
    <property type="nucleotide sequence ID" value="XM_002779142.1"/>
</dbReference>
<name>C5KWX9_PERM5</name>
<dbReference type="Gene3D" id="3.10.10.10">
    <property type="entry name" value="HIV Type 1 Reverse Transcriptase, subunit A, domain 1"/>
    <property type="match status" value="1"/>
</dbReference>
<accession>C5KWX9</accession>
<organism evidence="2">
    <name type="scientific">Perkinsus marinus (strain ATCC 50983 / TXsc)</name>
    <dbReference type="NCBI Taxonomy" id="423536"/>
    <lineage>
        <taxon>Eukaryota</taxon>
        <taxon>Sar</taxon>
        <taxon>Alveolata</taxon>
        <taxon>Perkinsozoa</taxon>
        <taxon>Perkinsea</taxon>
        <taxon>Perkinsida</taxon>
        <taxon>Perkinsidae</taxon>
        <taxon>Perkinsus</taxon>
    </lineage>
</organism>
<dbReference type="EMBL" id="GG677097">
    <property type="protein sequence ID" value="EER10983.1"/>
    <property type="molecule type" value="Genomic_DNA"/>
</dbReference>
<dbReference type="Gene3D" id="3.30.70.270">
    <property type="match status" value="1"/>
</dbReference>
<dbReference type="InterPro" id="IPR043502">
    <property type="entry name" value="DNA/RNA_pol_sf"/>
</dbReference>
<dbReference type="Proteomes" id="UP000007800">
    <property type="component" value="Unassembled WGS sequence"/>
</dbReference>
<dbReference type="InterPro" id="IPR043128">
    <property type="entry name" value="Rev_trsase/Diguanyl_cyclase"/>
</dbReference>
<dbReference type="GeneID" id="9056199"/>
<dbReference type="OrthoDB" id="416987at2759"/>
<dbReference type="InParanoid" id="C5KWX9"/>
<evidence type="ECO:0000313" key="1">
    <source>
        <dbReference type="EMBL" id="EER10983.1"/>
    </source>
</evidence>
<protein>
    <submittedName>
        <fullName evidence="1">Uncharacterized protein</fullName>
    </submittedName>
</protein>
<dbReference type="AlphaFoldDB" id="C5KWX9"/>
<evidence type="ECO:0000313" key="2">
    <source>
        <dbReference type="Proteomes" id="UP000007800"/>
    </source>
</evidence>
<gene>
    <name evidence="1" type="ORF">Pmar_PMAR029603</name>
</gene>
<sequence>MEPDLAENDFLQVDWSDLGAEDILEMNLCWPDSDSELDGDLTTDPTWPPIDYDLTVDDGITYAITKADGQKRGFYTLPWKSKARPQSNVISELYKNRRQCARLAKSGHLDAYTDLIHSMVANGYAFEVPISTLIRHECHCIYHFPVFKSSASSPIRPVWDCRDINRYLKTPLTPKTHCSTLRHLFRFRRYRWIYVTDQTQAFMQLVLHFNVRRFVCFVHNNHGYVASRVFFGLSNAPFCLQDMVERELRPVQCSLVGPEVFPVDHVLPDRGGLYAVDNVLPDRGGLYVRNRLPVDNTSSRQGGPDDQDVYSVNGISSDWNLSTVGVQVARDDDCREYDDVGAYMDDVVGGSDNQGTRDRLLHDTVLTLKSKGLQDNAVKRIVNTVVGDTSQKVDLNRLAKKVLGYLYFVTEDYIYPASVKKLIDNLQCEVPKNRKQLRSVIAKFYDPIGIFLESWMSLKLILLSADKYIQCDDNLSFDDYPSDATMVMDITQCLRTISNLTPIPRHIPSLNGEKVVCVYVDATLKAWACVCEIGHNGERLFARGGIFGKSVSSNTFKAPRAELNAILQGLLTVLLVQSQLRPFPIVVLLTDSRLNYHRLTREAPKRGWTRWEVTRLHKILGLAHSLNEDGSTLWLAHCPGAINPADGPSRGRLPPPQSDSPFYDRQRSFRHAVLQAVFTNGYSAHPDVHLKPIRLRLPYDYISSSPSKPTCELVPDSDSSEHEAHSLDIDDMMVWLNGLELLGPDAEVPRAEEILRKDHLRARQLHQYGTMIKVFDVWRSQSLDGLYTPSRDVLEVLTKKAQDDDPETAEIIHKLRKPTDFNTPIPRAYRDYLGLQGWSNDTDESPLLLRQSRYDGDDSSQMSYSSNWLCQLENTFSSD</sequence>